<evidence type="ECO:0000313" key="2">
    <source>
        <dbReference type="EMBL" id="KZZ95633.1"/>
    </source>
</evidence>
<keyword evidence="3" id="KW-1185">Reference proteome</keyword>
<accession>A0A162IMQ6</accession>
<dbReference type="InterPro" id="IPR016084">
    <property type="entry name" value="Haem_Oase-like_multi-hlx"/>
</dbReference>
<feature type="compositionally biased region" description="Basic residues" evidence="1">
    <location>
        <begin position="197"/>
        <end position="206"/>
    </location>
</feature>
<name>A0A162IMQ6_9EURO</name>
<protein>
    <submittedName>
        <fullName evidence="2">Heme oxygenase-like, multi-helical</fullName>
    </submittedName>
</protein>
<dbReference type="OrthoDB" id="652091at2759"/>
<dbReference type="VEuPathDB" id="FungiDB:AAP_01309"/>
<organism evidence="2 3">
    <name type="scientific">Ascosphaera apis ARSEF 7405</name>
    <dbReference type="NCBI Taxonomy" id="392613"/>
    <lineage>
        <taxon>Eukaryota</taxon>
        <taxon>Fungi</taxon>
        <taxon>Dikarya</taxon>
        <taxon>Ascomycota</taxon>
        <taxon>Pezizomycotina</taxon>
        <taxon>Eurotiomycetes</taxon>
        <taxon>Eurotiomycetidae</taxon>
        <taxon>Onygenales</taxon>
        <taxon>Ascosphaeraceae</taxon>
        <taxon>Ascosphaera</taxon>
    </lineage>
</organism>
<dbReference type="EMBL" id="AZGZ01000004">
    <property type="protein sequence ID" value="KZZ95633.1"/>
    <property type="molecule type" value="Genomic_DNA"/>
</dbReference>
<comment type="caution">
    <text evidence="2">The sequence shown here is derived from an EMBL/GenBank/DDBJ whole genome shotgun (WGS) entry which is preliminary data.</text>
</comment>
<dbReference type="Gene3D" id="1.20.910.10">
    <property type="entry name" value="Heme oxygenase-like"/>
    <property type="match status" value="1"/>
</dbReference>
<feature type="region of interest" description="Disordered" evidence="1">
    <location>
        <begin position="196"/>
        <end position="226"/>
    </location>
</feature>
<sequence>MRRGLVLYEAAEDINCCGDVLIPDGLGCRLILSLVRKTGTLTISIGHLGCNNMGKTVMESSNAENFSKEHLPRQSPSQVCFARELFSIAHEPLRKLVGICIDRSDHYVRPSTYHLRSYANMLCAIALPILNYEHIWMQHKTTNADEGSNRLEQRHAKFIAHLFMPELRRTDRLWHDISIFGQAGLVDRRKIPVQKSYSHKRVRSTSKPKNADHPGDARDSGAERNTQAGPAYAFKRSSSHSSGTVFETLSAEIGESLATKPYLIIAYIYVTSRLLFDYGEGIRQCLLDVLLADYNTTRDDLELLQSEAFSFWSFEDDTAGYSKFKIEQQFEKKLLHADSRLSKADRGEIIQEVENVIKKLQVAARSINWKTLAYYANEKVDTLRDKDQSTLSQWWGHGRTHSRRKRQRLADFECLMYHVRTRFMLRYDEDEEEIISEVSPKSDNRRTNRGGAGSKLEVIDFSSMWGPSVSETTETHLSLKKPIKLAEAGSSIIGGRGSEDPKSGLLYWRRRPPVKRRLFWRLAHVTALVITLFYDFHYIKTLSGAARKVYLTALMFSAWCSYHEFKHRGKRPEHR</sequence>
<evidence type="ECO:0000256" key="1">
    <source>
        <dbReference type="SAM" id="MobiDB-lite"/>
    </source>
</evidence>
<reference evidence="2 3" key="1">
    <citation type="journal article" date="2016" name="Genome Biol. Evol.">
        <title>Divergent and convergent evolution of fungal pathogenicity.</title>
        <authorList>
            <person name="Shang Y."/>
            <person name="Xiao G."/>
            <person name="Zheng P."/>
            <person name="Cen K."/>
            <person name="Zhan S."/>
            <person name="Wang C."/>
        </authorList>
    </citation>
    <scope>NUCLEOTIDE SEQUENCE [LARGE SCALE GENOMIC DNA]</scope>
    <source>
        <strain evidence="2 3">ARSEF 7405</strain>
    </source>
</reference>
<gene>
    <name evidence="2" type="ORF">AAP_01309</name>
</gene>
<proteinExistence type="predicted"/>
<evidence type="ECO:0000313" key="3">
    <source>
        <dbReference type="Proteomes" id="UP000242877"/>
    </source>
</evidence>
<feature type="compositionally biased region" description="Basic and acidic residues" evidence="1">
    <location>
        <begin position="209"/>
        <end position="222"/>
    </location>
</feature>
<dbReference type="AlphaFoldDB" id="A0A162IMQ6"/>
<dbReference type="Proteomes" id="UP000242877">
    <property type="component" value="Unassembled WGS sequence"/>
</dbReference>